<dbReference type="GO" id="GO:0007165">
    <property type="term" value="P:signal transduction"/>
    <property type="evidence" value="ECO:0007669"/>
    <property type="project" value="UniProtKB-KW"/>
</dbReference>
<evidence type="ECO:0000313" key="8">
    <source>
        <dbReference type="Proteomes" id="UP000663720"/>
    </source>
</evidence>
<dbReference type="PANTHER" id="PTHR43531:SF11">
    <property type="entry name" value="METHYL-ACCEPTING CHEMOTAXIS PROTEIN 3"/>
    <property type="match status" value="1"/>
</dbReference>
<dbReference type="GO" id="GO:0005886">
    <property type="term" value="C:plasma membrane"/>
    <property type="evidence" value="ECO:0007669"/>
    <property type="project" value="TreeGrafter"/>
</dbReference>
<evidence type="ECO:0000256" key="1">
    <source>
        <dbReference type="ARBA" id="ARBA00022500"/>
    </source>
</evidence>
<dbReference type="Gene3D" id="1.10.287.950">
    <property type="entry name" value="Methyl-accepting chemotaxis protein"/>
    <property type="match status" value="1"/>
</dbReference>
<dbReference type="RefSeq" id="WP_207689703.1">
    <property type="nucleotide sequence ID" value="NZ_CP061799.1"/>
</dbReference>
<dbReference type="PANTHER" id="PTHR43531">
    <property type="entry name" value="PROTEIN ICFG"/>
    <property type="match status" value="1"/>
</dbReference>
<keyword evidence="3" id="KW-0807">Transducer</keyword>
<evidence type="ECO:0000256" key="4">
    <source>
        <dbReference type="SAM" id="Coils"/>
    </source>
</evidence>
<comment type="similarity">
    <text evidence="2">Belongs to the methyl-accepting chemotaxis (MCP) protein family.</text>
</comment>
<protein>
    <submittedName>
        <fullName evidence="7">Methyl-accepting chemotaxis protein, double CACHE domain-containing</fullName>
    </submittedName>
</protein>
<accession>A0A975GJY2</accession>
<dbReference type="EMBL" id="CP061799">
    <property type="protein sequence ID" value="QTA83925.1"/>
    <property type="molecule type" value="Genomic_DNA"/>
</dbReference>
<dbReference type="Pfam" id="PF00015">
    <property type="entry name" value="MCPsignal"/>
    <property type="match status" value="1"/>
</dbReference>
<gene>
    <name evidence="7" type="ORF">dnl_63500</name>
</gene>
<evidence type="ECO:0000256" key="3">
    <source>
        <dbReference type="PROSITE-ProRule" id="PRU00284"/>
    </source>
</evidence>
<evidence type="ECO:0000259" key="6">
    <source>
        <dbReference type="PROSITE" id="PS50111"/>
    </source>
</evidence>
<keyword evidence="8" id="KW-1185">Reference proteome</keyword>
<sequence length="864" mass="95848">MIKKIEKINKLIKNTKLSTKLLLSFLFLGITPFIIIGSMSIIKGRDALSIQVFGQLETMREIKKARINDYFSEHKKDMGFLLEIADSLKRAAFDKLAIAQQNKKRQVEQYFRDHIANLAVLSGTDSVADLLKRFEQAFNYQTIELGNTLHLYLRDRFDSSFRNLARTYGYENIYLITKNGDIVYSLIKNSAEGQNLDKDKFINTPLSRCFQLGLTAVNIHDFTPDPVSGCKYCSFIGAPITEQGIVKGVMVVQLEIDGLNAIVNRNQGMGKTGETYVVGKSGENTSYRTNRLIKQGIAGQEKNGQDIEKALSGKSGQEIKMGSSGYLELTQYDPLLISGLNWAIITTMSLEEAISPRIKDNDDLFTKYVKQFNYKDLFLIHPQGDIFYSVLQRQDYNTNILTGPYAETGLGKLVKKVIKTKKYEISDIELYQPGDNEPANFIAQPVIKNNEIELIVALCLDVKDINHIMQQRDGMGKTGESYLVGQDRRMRSDSFLNPDKYSIKSSFIQKNQTKIETRASTQALAGKTGAELITGYHGKKVLSSYTPVFIENTIWALITEIEEDEAFASIRSLLYFMEIAAVLGIAIIIYFALFITRLISSPIQKTVTGLKKSADQLSMAADQIADTSRLLAQSASQQAVSIEQTSASLEQMKGASRETSELTDGAHELMDENIMKSGQSLKTLVQLTREMSKIEADSEHIVRVIKSIDEIAFQTNLLALNASVEAVKAGQAGAGFAVVADEVRNLAIKSTESAQNSQNLLNTTVLSINNSAYAIKKINNDFEGIIESATIMGDKTAEITRASQDLAKGIEQISIAANEMDKIAQQVAAASQESAAASEEMYSESARMKELVNELSSLVKEIKE</sequence>
<evidence type="ECO:0000313" key="7">
    <source>
        <dbReference type="EMBL" id="QTA83925.1"/>
    </source>
</evidence>
<dbReference type="SUPFAM" id="SSF58104">
    <property type="entry name" value="Methyl-accepting chemotaxis protein (MCP) signaling domain"/>
    <property type="match status" value="1"/>
</dbReference>
<organism evidence="7 8">
    <name type="scientific">Desulfonema limicola</name>
    <dbReference type="NCBI Taxonomy" id="45656"/>
    <lineage>
        <taxon>Bacteria</taxon>
        <taxon>Pseudomonadati</taxon>
        <taxon>Thermodesulfobacteriota</taxon>
        <taxon>Desulfobacteria</taxon>
        <taxon>Desulfobacterales</taxon>
        <taxon>Desulfococcaceae</taxon>
        <taxon>Desulfonema</taxon>
    </lineage>
</organism>
<dbReference type="InterPro" id="IPR051310">
    <property type="entry name" value="MCP_chemotaxis"/>
</dbReference>
<keyword evidence="1" id="KW-0145">Chemotaxis</keyword>
<dbReference type="KEGG" id="dli:dnl_63500"/>
<feature type="transmembrane region" description="Helical" evidence="5">
    <location>
        <begin position="573"/>
        <end position="595"/>
    </location>
</feature>
<reference evidence="7" key="1">
    <citation type="journal article" date="2021" name="Microb. Physiol.">
        <title>Proteogenomic Insights into the Physiology of Marine, Sulfate-Reducing, Filamentous Desulfonema limicola and Desulfonema magnum.</title>
        <authorList>
            <person name="Schnaars V."/>
            <person name="Wohlbrand L."/>
            <person name="Scheve S."/>
            <person name="Hinrichs C."/>
            <person name="Reinhardt R."/>
            <person name="Rabus R."/>
        </authorList>
    </citation>
    <scope>NUCLEOTIDE SEQUENCE</scope>
    <source>
        <strain evidence="7">5ac10</strain>
    </source>
</reference>
<keyword evidence="5" id="KW-0472">Membrane</keyword>
<dbReference type="PROSITE" id="PS50111">
    <property type="entry name" value="CHEMOTAXIS_TRANSDUC_2"/>
    <property type="match status" value="1"/>
</dbReference>
<feature type="coiled-coil region" evidence="4">
    <location>
        <begin position="813"/>
        <end position="840"/>
    </location>
</feature>
<keyword evidence="4" id="KW-0175">Coiled coil</keyword>
<dbReference type="CDD" id="cd11386">
    <property type="entry name" value="MCP_signal"/>
    <property type="match status" value="1"/>
</dbReference>
<feature type="domain" description="Methyl-accepting transducer" evidence="6">
    <location>
        <begin position="613"/>
        <end position="842"/>
    </location>
</feature>
<evidence type="ECO:0000256" key="2">
    <source>
        <dbReference type="ARBA" id="ARBA00029447"/>
    </source>
</evidence>
<dbReference type="GO" id="GO:0006935">
    <property type="term" value="P:chemotaxis"/>
    <property type="evidence" value="ECO:0007669"/>
    <property type="project" value="UniProtKB-KW"/>
</dbReference>
<proteinExistence type="inferred from homology"/>
<dbReference type="Proteomes" id="UP000663720">
    <property type="component" value="Chromosome"/>
</dbReference>
<dbReference type="InterPro" id="IPR004089">
    <property type="entry name" value="MCPsignal_dom"/>
</dbReference>
<dbReference type="SMART" id="SM00283">
    <property type="entry name" value="MA"/>
    <property type="match status" value="1"/>
</dbReference>
<evidence type="ECO:0000256" key="5">
    <source>
        <dbReference type="SAM" id="Phobius"/>
    </source>
</evidence>
<name>A0A975GJY2_9BACT</name>
<feature type="transmembrane region" description="Helical" evidence="5">
    <location>
        <begin position="21"/>
        <end position="42"/>
    </location>
</feature>
<keyword evidence="5" id="KW-0812">Transmembrane</keyword>
<dbReference type="Gene3D" id="3.30.450.20">
    <property type="entry name" value="PAS domain"/>
    <property type="match status" value="2"/>
</dbReference>
<dbReference type="AlphaFoldDB" id="A0A975GJY2"/>
<dbReference type="GO" id="GO:0004888">
    <property type="term" value="F:transmembrane signaling receptor activity"/>
    <property type="evidence" value="ECO:0007669"/>
    <property type="project" value="TreeGrafter"/>
</dbReference>
<keyword evidence="5" id="KW-1133">Transmembrane helix</keyword>